<evidence type="ECO:0000256" key="2">
    <source>
        <dbReference type="ARBA" id="ARBA00005684"/>
    </source>
</evidence>
<organism evidence="11 12">
    <name type="scientific">Paracraurococcus lichenis</name>
    <dbReference type="NCBI Taxonomy" id="3064888"/>
    <lineage>
        <taxon>Bacteria</taxon>
        <taxon>Pseudomonadati</taxon>
        <taxon>Pseudomonadota</taxon>
        <taxon>Alphaproteobacteria</taxon>
        <taxon>Acetobacterales</taxon>
        <taxon>Roseomonadaceae</taxon>
        <taxon>Paracraurococcus</taxon>
    </lineage>
</organism>
<dbReference type="PANTHER" id="PTHR32438:SF5">
    <property type="entry name" value="4-ALPHA-GLUCANOTRANSFERASE DPE1, CHLOROPLASTIC_AMYLOPLASTIC"/>
    <property type="match status" value="1"/>
</dbReference>
<evidence type="ECO:0000313" key="11">
    <source>
        <dbReference type="EMBL" id="MDO9708990.1"/>
    </source>
</evidence>
<dbReference type="GO" id="GO:0004134">
    <property type="term" value="F:4-alpha-glucanotransferase activity"/>
    <property type="evidence" value="ECO:0007669"/>
    <property type="project" value="UniProtKB-EC"/>
</dbReference>
<dbReference type="Proteomes" id="UP001243009">
    <property type="component" value="Unassembled WGS sequence"/>
</dbReference>
<keyword evidence="5 10" id="KW-0328">Glycosyltransferase</keyword>
<comment type="caution">
    <text evidence="11">The sequence shown here is derived from an EMBL/GenBank/DDBJ whole genome shotgun (WGS) entry which is preliminary data.</text>
</comment>
<dbReference type="PANTHER" id="PTHR32438">
    <property type="entry name" value="4-ALPHA-GLUCANOTRANSFERASE DPE1, CHLOROPLASTIC/AMYLOPLASTIC"/>
    <property type="match status" value="1"/>
</dbReference>
<dbReference type="NCBIfam" id="TIGR00217">
    <property type="entry name" value="malQ"/>
    <property type="match status" value="1"/>
</dbReference>
<dbReference type="InterPro" id="IPR017853">
    <property type="entry name" value="GH"/>
</dbReference>
<evidence type="ECO:0000256" key="10">
    <source>
        <dbReference type="RuleBase" id="RU361207"/>
    </source>
</evidence>
<accession>A0ABT9DZ13</accession>
<keyword evidence="7 10" id="KW-0119">Carbohydrate metabolism</keyword>
<evidence type="ECO:0000256" key="4">
    <source>
        <dbReference type="ARBA" id="ARBA00020295"/>
    </source>
</evidence>
<evidence type="ECO:0000256" key="1">
    <source>
        <dbReference type="ARBA" id="ARBA00000439"/>
    </source>
</evidence>
<dbReference type="Pfam" id="PF02446">
    <property type="entry name" value="Glyco_hydro_77"/>
    <property type="match status" value="1"/>
</dbReference>
<keyword evidence="6 10" id="KW-0808">Transferase</keyword>
<evidence type="ECO:0000256" key="7">
    <source>
        <dbReference type="ARBA" id="ARBA00023277"/>
    </source>
</evidence>
<proteinExistence type="inferred from homology"/>
<keyword evidence="12" id="KW-1185">Reference proteome</keyword>
<evidence type="ECO:0000256" key="6">
    <source>
        <dbReference type="ARBA" id="ARBA00022679"/>
    </source>
</evidence>
<dbReference type="InterPro" id="IPR003385">
    <property type="entry name" value="Glyco_hydro_77"/>
</dbReference>
<dbReference type="Gene3D" id="3.20.20.80">
    <property type="entry name" value="Glycosidases"/>
    <property type="match status" value="1"/>
</dbReference>
<sequence length="676" mass="72520">MTTDSELRAMAEAAGIATTWRDVHGEEKTVSPETLRAVLAAQGLPEDAAEAQATLAALAERLPPLITMTVGPDGVQIPGAAVGHRFRLEIEGGDRIEGHLERGWGGEARLPAISTPGYHRLHLDDAHCIVAAAPPRCVTLEDLGAAAHGGRLPWALAAQIYSLRSPRDMGIGDFGGVAALAHAAGRRGCAAIAVSPVHAMFSADLGKYGPYSPSSRIFLNVLHADPAAALGDRIPEDAGPADELIDWPAAARRKLARLRRLYEQAADHPDFVEYRNEAGAALEAHARFEALHAHLLARDPALWHWRDWPAECHAPDSPGVMRFARDNPAEVAFHAFCQWLADASRGAAQRAARDAGMPIGLIADLAVGTDGGGSHAWSHQRAILPDVSVGAPPDVFSPLGQDWGLTAFSPVEMKAGGFGAYLELVRAAFRHAGGVRVDHAMGLQRLWVVPRGAGPAEGAYLRYPIDDLVRLLALESHRHRAVVIGEDLGTLPDGFHHRMEQAGILGMKVLWFEQGQDGRFHSPSHWARNATAMTTTHDLPTVVGWWQGRDIAWREELGLFPDAETVTRETERRAQDRAALWTAFLESGAATGDRPKTAEAPAVVDAALAHVGGADCALAILPLEDALALPEQPNLPGTVDQHPNWRRRLAGEAGALLDDPAVSRRLEIFAGARPRA</sequence>
<name>A0ABT9DZ13_9PROT</name>
<gene>
    <name evidence="11" type="primary">malQ</name>
    <name evidence="11" type="ORF">Q7A36_11610</name>
</gene>
<dbReference type="EMBL" id="JAUTWS010000009">
    <property type="protein sequence ID" value="MDO9708990.1"/>
    <property type="molecule type" value="Genomic_DNA"/>
</dbReference>
<comment type="catalytic activity">
    <reaction evidence="1 10">
        <text>Transfers a segment of a (1-&gt;4)-alpha-D-glucan to a new position in an acceptor, which may be glucose or a (1-&gt;4)-alpha-D-glucan.</text>
        <dbReference type="EC" id="2.4.1.25"/>
    </reaction>
</comment>
<evidence type="ECO:0000256" key="8">
    <source>
        <dbReference type="ARBA" id="ARBA00031423"/>
    </source>
</evidence>
<dbReference type="RefSeq" id="WP_305103856.1">
    <property type="nucleotide sequence ID" value="NZ_JAUTWS010000009.1"/>
</dbReference>
<evidence type="ECO:0000313" key="12">
    <source>
        <dbReference type="Proteomes" id="UP001243009"/>
    </source>
</evidence>
<evidence type="ECO:0000256" key="5">
    <source>
        <dbReference type="ARBA" id="ARBA00022676"/>
    </source>
</evidence>
<evidence type="ECO:0000256" key="9">
    <source>
        <dbReference type="ARBA" id="ARBA00031501"/>
    </source>
</evidence>
<protein>
    <recommendedName>
        <fullName evidence="4 10">4-alpha-glucanotransferase</fullName>
        <ecNumber evidence="3 10">2.4.1.25</ecNumber>
    </recommendedName>
    <alternativeName>
        <fullName evidence="8 10">Amylomaltase</fullName>
    </alternativeName>
    <alternativeName>
        <fullName evidence="9 10">Disproportionating enzyme</fullName>
    </alternativeName>
</protein>
<dbReference type="EC" id="2.4.1.25" evidence="3 10"/>
<comment type="similarity">
    <text evidence="2 10">Belongs to the disproportionating enzyme family.</text>
</comment>
<reference evidence="11 12" key="1">
    <citation type="submission" date="2023-08" db="EMBL/GenBank/DDBJ databases">
        <title>The draft genome sequence of Paracraurococcus sp. LOR1-02.</title>
        <authorList>
            <person name="Kingkaew E."/>
            <person name="Tanasupawat S."/>
        </authorList>
    </citation>
    <scope>NUCLEOTIDE SEQUENCE [LARGE SCALE GENOMIC DNA]</scope>
    <source>
        <strain evidence="11 12">LOR1-02</strain>
    </source>
</reference>
<evidence type="ECO:0000256" key="3">
    <source>
        <dbReference type="ARBA" id="ARBA00012560"/>
    </source>
</evidence>
<dbReference type="SUPFAM" id="SSF51445">
    <property type="entry name" value="(Trans)glycosidases"/>
    <property type="match status" value="1"/>
</dbReference>